<dbReference type="GO" id="GO:0008195">
    <property type="term" value="F:phosphatidate phosphatase activity"/>
    <property type="evidence" value="ECO:0007669"/>
    <property type="project" value="InterPro"/>
</dbReference>
<dbReference type="KEGG" id="spib:G8759_30125"/>
<feature type="domain" description="Phosphatidate phosphatase APP1 catalytic" evidence="1">
    <location>
        <begin position="158"/>
        <end position="313"/>
    </location>
</feature>
<evidence type="ECO:0000259" key="1">
    <source>
        <dbReference type="Pfam" id="PF09949"/>
    </source>
</evidence>
<dbReference type="RefSeq" id="WP_167216640.1">
    <property type="nucleotide sequence ID" value="NZ_CP050063.1"/>
</dbReference>
<dbReference type="InterPro" id="IPR052935">
    <property type="entry name" value="Mg2+_PAP"/>
</dbReference>
<dbReference type="Pfam" id="PF09949">
    <property type="entry name" value="APP1_cat"/>
    <property type="match status" value="1"/>
</dbReference>
<dbReference type="AlphaFoldDB" id="A0A6G9AW69"/>
<gene>
    <name evidence="2" type="ORF">G8759_30125</name>
</gene>
<evidence type="ECO:0000313" key="3">
    <source>
        <dbReference type="Proteomes" id="UP000501802"/>
    </source>
</evidence>
<dbReference type="InterPro" id="IPR019236">
    <property type="entry name" value="APP1_cat"/>
</dbReference>
<reference evidence="2 3" key="1">
    <citation type="submission" date="2020-03" db="EMBL/GenBank/DDBJ databases">
        <authorList>
            <person name="Kim M.K."/>
        </authorList>
    </citation>
    <scope>NUCLEOTIDE SEQUENCE [LARGE SCALE GENOMIC DNA]</scope>
    <source>
        <strain evidence="2 3">BT328</strain>
    </source>
</reference>
<dbReference type="PANTHER" id="PTHR28208">
    <property type="entry name" value="PHOSPHATIDATE PHOSPHATASE APP1"/>
    <property type="match status" value="1"/>
</dbReference>
<organism evidence="2 3">
    <name type="scientific">Spirosoma aureum</name>
    <dbReference type="NCBI Taxonomy" id="2692134"/>
    <lineage>
        <taxon>Bacteria</taxon>
        <taxon>Pseudomonadati</taxon>
        <taxon>Bacteroidota</taxon>
        <taxon>Cytophagia</taxon>
        <taxon>Cytophagales</taxon>
        <taxon>Cytophagaceae</taxon>
        <taxon>Spirosoma</taxon>
    </lineage>
</organism>
<evidence type="ECO:0000313" key="2">
    <source>
        <dbReference type="EMBL" id="QIP16596.1"/>
    </source>
</evidence>
<name>A0A6G9AW69_9BACT</name>
<protein>
    <submittedName>
        <fullName evidence="2">DUF2183 domain-containing protein</fullName>
    </submittedName>
</protein>
<dbReference type="Proteomes" id="UP000501802">
    <property type="component" value="Chromosome"/>
</dbReference>
<keyword evidence="3" id="KW-1185">Reference proteome</keyword>
<sequence length="357" mass="40871">MNRNRHPASSKQNLSLKGKINRQFLTWLRLTDQPVVKIYRGFGNDHKLIIHGHVFRRSAIPRKKFRDSPLVNLLAVIRLFLVKPYPRATVRVHYGEQTAQIQTDPDGYFRLDLPLQQPLSPGWHPVRAELLSQMISPETVLAEGDGKVLIPHPTRFICISDIDDTFLISHSATITKRLMVLLTENAHSREPFEGVVAHYQLLGEADSGPEATNPFFYVSSSEWNLYDYILEFSRKNGLPEGVYLLSQLKQLAQVLQTGKTKHLTKFERIVRIIETYPVQQFILLGDDSQQDPVIYESIVRHFPAQIRCVYIRRIRPKKQPQTQALVDKIEAMGVSCCYFSNSSEAHQHSVKIGLIPS</sequence>
<dbReference type="EMBL" id="CP050063">
    <property type="protein sequence ID" value="QIP16596.1"/>
    <property type="molecule type" value="Genomic_DNA"/>
</dbReference>
<dbReference type="PANTHER" id="PTHR28208:SF3">
    <property type="entry name" value="PHOSPHATIDATE PHOSPHATASE APP1"/>
    <property type="match status" value="1"/>
</dbReference>
<accession>A0A6G9AW69</accession>
<proteinExistence type="predicted"/>